<evidence type="ECO:0000259" key="8">
    <source>
        <dbReference type="Pfam" id="PF03918"/>
    </source>
</evidence>
<protein>
    <submittedName>
        <fullName evidence="9">Cytochrome c heme lyase subunit CcmL</fullName>
    </submittedName>
</protein>
<keyword evidence="4" id="KW-0732">Signal</keyword>
<feature type="domain" description="CcmH/CycL/Ccl2/NrfF N-terminal" evidence="8">
    <location>
        <begin position="9"/>
        <end position="147"/>
    </location>
</feature>
<evidence type="ECO:0000256" key="3">
    <source>
        <dbReference type="ARBA" id="ARBA00022723"/>
    </source>
</evidence>
<keyword evidence="7" id="KW-0812">Transmembrane</keyword>
<evidence type="ECO:0000256" key="4">
    <source>
        <dbReference type="ARBA" id="ARBA00022729"/>
    </source>
</evidence>
<proteinExistence type="inferred from homology"/>
<keyword evidence="3" id="KW-0479">Metal-binding</keyword>
<gene>
    <name evidence="9" type="ORF">MNBD_GAMMA05-1230</name>
</gene>
<dbReference type="FunFam" id="1.10.8.640:FF:000001">
    <property type="entry name" value="Cytochrome c-type biogenesis protein"/>
    <property type="match status" value="1"/>
</dbReference>
<keyword evidence="6" id="KW-0408">Iron</keyword>
<keyword evidence="7" id="KW-1133">Transmembrane helix</keyword>
<comment type="similarity">
    <text evidence="1">Belongs to the CcmH/CycL/Ccl2/NrfF family.</text>
</comment>
<dbReference type="InterPro" id="IPR005616">
    <property type="entry name" value="CcmH/CycL/Ccl2/NrfF_N"/>
</dbReference>
<dbReference type="PANTHER" id="PTHR47870:SF1">
    <property type="entry name" value="CYTOCHROME C-TYPE BIOGENESIS PROTEIN CCMH"/>
    <property type="match status" value="1"/>
</dbReference>
<keyword evidence="2" id="KW-0349">Heme</keyword>
<organism evidence="9">
    <name type="scientific">hydrothermal vent metagenome</name>
    <dbReference type="NCBI Taxonomy" id="652676"/>
    <lineage>
        <taxon>unclassified sequences</taxon>
        <taxon>metagenomes</taxon>
        <taxon>ecological metagenomes</taxon>
    </lineage>
</organism>
<dbReference type="CDD" id="cd16378">
    <property type="entry name" value="CcmH_N"/>
    <property type="match status" value="1"/>
</dbReference>
<evidence type="ECO:0000256" key="5">
    <source>
        <dbReference type="ARBA" id="ARBA00022748"/>
    </source>
</evidence>
<keyword evidence="5" id="KW-0201">Cytochrome c-type biogenesis</keyword>
<dbReference type="GO" id="GO:0046872">
    <property type="term" value="F:metal ion binding"/>
    <property type="evidence" value="ECO:0007669"/>
    <property type="project" value="UniProtKB-KW"/>
</dbReference>
<dbReference type="GO" id="GO:0016829">
    <property type="term" value="F:lyase activity"/>
    <property type="evidence" value="ECO:0007669"/>
    <property type="project" value="UniProtKB-KW"/>
</dbReference>
<evidence type="ECO:0000256" key="6">
    <source>
        <dbReference type="ARBA" id="ARBA00023004"/>
    </source>
</evidence>
<dbReference type="GO" id="GO:0017004">
    <property type="term" value="P:cytochrome complex assembly"/>
    <property type="evidence" value="ECO:0007669"/>
    <property type="project" value="UniProtKB-KW"/>
</dbReference>
<evidence type="ECO:0000256" key="2">
    <source>
        <dbReference type="ARBA" id="ARBA00022617"/>
    </source>
</evidence>
<evidence type="ECO:0000256" key="7">
    <source>
        <dbReference type="SAM" id="Phobius"/>
    </source>
</evidence>
<name>A0A3B0WSU4_9ZZZZ</name>
<dbReference type="Pfam" id="PF03918">
    <property type="entry name" value="CcmH"/>
    <property type="match status" value="1"/>
</dbReference>
<dbReference type="InterPro" id="IPR051263">
    <property type="entry name" value="C-type_cytochrome_biogenesis"/>
</dbReference>
<dbReference type="GO" id="GO:0005886">
    <property type="term" value="C:plasma membrane"/>
    <property type="evidence" value="ECO:0007669"/>
    <property type="project" value="TreeGrafter"/>
</dbReference>
<dbReference type="PANTHER" id="PTHR47870">
    <property type="entry name" value="CYTOCHROME C-TYPE BIOGENESIS PROTEIN CCMH"/>
    <property type="match status" value="1"/>
</dbReference>
<evidence type="ECO:0000313" key="9">
    <source>
        <dbReference type="EMBL" id="VAW53727.1"/>
    </source>
</evidence>
<dbReference type="Gene3D" id="1.10.8.640">
    <property type="entry name" value="Cytochrome C biogenesis protein"/>
    <property type="match status" value="1"/>
</dbReference>
<reference evidence="9" key="1">
    <citation type="submission" date="2018-06" db="EMBL/GenBank/DDBJ databases">
        <authorList>
            <person name="Zhirakovskaya E."/>
        </authorList>
    </citation>
    <scope>NUCLEOTIDE SEQUENCE</scope>
</reference>
<evidence type="ECO:0000256" key="1">
    <source>
        <dbReference type="ARBA" id="ARBA00010342"/>
    </source>
</evidence>
<keyword evidence="7" id="KW-0472">Membrane</keyword>
<dbReference type="AlphaFoldDB" id="A0A3B0WSU4"/>
<keyword evidence="9" id="KW-0456">Lyase</keyword>
<accession>A0A3B0WSU4</accession>
<feature type="transmembrane region" description="Helical" evidence="7">
    <location>
        <begin position="103"/>
        <end position="124"/>
    </location>
</feature>
<sequence>MSKLIILSFLIATSTVMAAPIETFKFKSAETEKTFHKLSEELRCLVCQNQNIAESNADLAKDLRLEIYTMLINGQSESEIVDFMVQRYGDYVLYRPPFKPMTWLLWLGPLIIFLLGLVFAVKYLKSQDMEEQDKHLSMEEIERIKNLHAERD</sequence>
<dbReference type="EMBL" id="UOFE01000035">
    <property type="protein sequence ID" value="VAW53727.1"/>
    <property type="molecule type" value="Genomic_DNA"/>
</dbReference>
<dbReference type="InterPro" id="IPR038297">
    <property type="entry name" value="CcmH/CycL/NrfF/Ccl2_sf"/>
</dbReference>